<evidence type="ECO:0000313" key="3">
    <source>
        <dbReference type="EMBL" id="KAL3847532.1"/>
    </source>
</evidence>
<evidence type="ECO:0000256" key="1">
    <source>
        <dbReference type="SAM" id="Coils"/>
    </source>
</evidence>
<dbReference type="EMBL" id="JBJQND010000016">
    <property type="protein sequence ID" value="KAL3847532.1"/>
    <property type="molecule type" value="Genomic_DNA"/>
</dbReference>
<feature type="region of interest" description="Disordered" evidence="2">
    <location>
        <begin position="879"/>
        <end position="904"/>
    </location>
</feature>
<organism evidence="3 4">
    <name type="scientific">Sinanodonta woodiana</name>
    <name type="common">Chinese pond mussel</name>
    <name type="synonym">Anodonta woodiana</name>
    <dbReference type="NCBI Taxonomy" id="1069815"/>
    <lineage>
        <taxon>Eukaryota</taxon>
        <taxon>Metazoa</taxon>
        <taxon>Spiralia</taxon>
        <taxon>Lophotrochozoa</taxon>
        <taxon>Mollusca</taxon>
        <taxon>Bivalvia</taxon>
        <taxon>Autobranchia</taxon>
        <taxon>Heteroconchia</taxon>
        <taxon>Palaeoheterodonta</taxon>
        <taxon>Unionida</taxon>
        <taxon>Unionoidea</taxon>
        <taxon>Unionidae</taxon>
        <taxon>Unioninae</taxon>
        <taxon>Sinanodonta</taxon>
    </lineage>
</organism>
<feature type="compositionally biased region" description="Basic and acidic residues" evidence="2">
    <location>
        <begin position="1368"/>
        <end position="1380"/>
    </location>
</feature>
<accession>A0ABD3UDG8</accession>
<keyword evidence="4" id="KW-1185">Reference proteome</keyword>
<evidence type="ECO:0008006" key="5">
    <source>
        <dbReference type="Google" id="ProtNLM"/>
    </source>
</evidence>
<protein>
    <recommendedName>
        <fullName evidence="5">Little elongation complex subunit 1</fullName>
    </recommendedName>
</protein>
<comment type="caution">
    <text evidence="3">The sequence shown here is derived from an EMBL/GenBank/DDBJ whole genome shotgun (WGS) entry which is preliminary data.</text>
</comment>
<gene>
    <name evidence="3" type="ORF">ACJMK2_018437</name>
</gene>
<feature type="compositionally biased region" description="Polar residues" evidence="2">
    <location>
        <begin position="1381"/>
        <end position="1390"/>
    </location>
</feature>
<feature type="region of interest" description="Disordered" evidence="2">
    <location>
        <begin position="1196"/>
        <end position="1240"/>
    </location>
</feature>
<keyword evidence="1" id="KW-0175">Coiled coil</keyword>
<sequence length="1944" mass="220202">MDEALGGDGIHNSLDLSLETGSFWCENCLALKKDIERLENQHTKSFQTLKEKIISTDLLIKKQAETLEAQLRTSLQETEPLKQKKTVLEAENRQKTLEIESLTDKIKSVEKTCQQYQLLSQSSSEQNEKYGEEKQVHLKKIQSLQSSNQKQEAQLEKLKAENKNLKSENGKYGTQQRKLEVKLKQMMEKVDLYFRILKANGLLPKGEKKLKLDAKLTSFSTSEPDIFSQDEGSLLDEISKELAEGANSSSEEDDEDDSLGLGSFPWTFSPVIKLLSPLPATPECFIPFIHSDDDDDESMSDIAAELANELIETEKPIHKKEAEDSIIQSEEKKKKRKLKLQSKKEIIAANLGNFANVTEGVGYENFVRDGNDAVINPNEIVSGQDSFDTTVPMENLSDLESTVFAKVNEEVVSGSRKRNIRREDTEGSLPELENVEEDKSISVKCSFDFIKDECGVQNFESGFQSMFLDKDNVICKKVTAAEENDPNTCMYDHDRFKESESSNNKGLLQRQRAVSGDLSYSNSVSLQVSEICDKDNSFKSEVEYIQSNPALKNGFSSESDTICTDVSAHALATNSIEFLMDIDSKRKSDMKENVSLQNVTTTESEGSEFSLSHTNVDYPVLLKEENKCFIEDGAFKHDSISVYYSSKQPVCRSKNGSVLEMSEQDIIKERKFLNEFVSKVPAETSGDGDLNISEISSASKNYDSLVPSSRSLDDVDRIDTKSEPFLDQNIQDKGRKESDNSLEDTQNSKIIIKDEPEVLDSFTSSDILGAGKNASLDSIGKEPKQENVLSRLDILNTSDEEHDHENKENLKILFENRDKRLTDCQDLKNSGSTPPAVLTRSQSKKHSHTETGRRETGIGNKRTLRSNFSCDISVQDSDQSEIDVSKRKKKSRLRKPSKSMSSVDTYNEEEIVSNDADICNDDSCQISSQRIKKQVSEGFDVSQYDSTELKKSAENNILPQTLVHFHTILSSVQELSSEVDKCTSDAAKYTKQGHSAYKLNGGGDTSYIPSKISTDRDISLSICAKGDNEIRYDYADHSTSSGTIRNDIISNAVMETIDKMGKETVQNEHTILQRPVHLKLSYNKEQNTLCYTSTSPNASVSNTKNFKSSLVGFPSSSMYLSPEIESITASSSLMLKSQPVSTPVSLISPIASESCTPCFSETGNSSPVHSMSPVSPLPISPFKFIIPISPLPPSPVHERKALSPLPNSPFESMQVDSETTPKAKSNDVQRQSSFQLTTPVSAMSQCNKTPTCFTPVPAFLTPLPPTPNSNAVKHPSSFRKGASSIVNPPCNFHAEVPSGVVTVKPKPVCTRTLLASFCEEKIAENETTTSSFKTEVIKRTLSAKTSETSNRSRRKRNSLDQINSNENPSKRQYKEEKSSKSDNGTLPPTPSLTDIATNFKMYLSSQQSAEDFVRANMENVSCDISVDTIIKEAIQVLSKLETDLLEGIYRKCVAESYQKLDKNLFLPAVEQKILTLFRQLFKIPFKESKKPVLMEALWNHIFIQDIPQNHAGKAALCRMFTALCMDTGNVEEVRVMFYNVMIVGYLSWGSLAVSIAMIWPQVFLKSIDFGMIHVVEFVLTQSLQSSPSEKNTKIIVCMQKLCGWSAKPETAQKLLKSLLEQLQAFTAVNHPSRERVFELEKSIELLCKTQGWVFIKDEFVRIGLQTLSNKWQAKGGKCGLPVDYVCSILRLTGTLIVKTNSPKMRDVTQILRNWLLPILSKEPYMHDIRINYQLNMHDIRITYQLDMHDIRITYQLDMHDIKSNKLDMQQHDIKINYQLDMHDIRINYQLDMHYIRLDMQQHDIRINYQLDMHDIRVNYQLDMQQHDISINYQLDMHDIRVNYQLDMQQHDIRINYQLDMHDIRINYQLDMQHDIRINYQLDMHDIRINYQLDMQQHDIRINYQLDMQQHEIRINYHGYLCCEKVLRRDQVLLTTEQKDKRRVL</sequence>
<reference evidence="3 4" key="1">
    <citation type="submission" date="2024-11" db="EMBL/GenBank/DDBJ databases">
        <title>Chromosome-level genome assembly of the freshwater bivalve Anodonta woodiana.</title>
        <authorList>
            <person name="Chen X."/>
        </authorList>
    </citation>
    <scope>NUCLEOTIDE SEQUENCE [LARGE SCALE GENOMIC DNA]</scope>
    <source>
        <strain evidence="3">MN2024</strain>
        <tissue evidence="3">Gills</tissue>
    </source>
</reference>
<evidence type="ECO:0000313" key="4">
    <source>
        <dbReference type="Proteomes" id="UP001634394"/>
    </source>
</evidence>
<feature type="region of interest" description="Disordered" evidence="2">
    <location>
        <begin position="824"/>
        <end position="860"/>
    </location>
</feature>
<dbReference type="Proteomes" id="UP001634394">
    <property type="component" value="Unassembled WGS sequence"/>
</dbReference>
<feature type="coiled-coil region" evidence="1">
    <location>
        <begin position="85"/>
        <end position="175"/>
    </location>
</feature>
<evidence type="ECO:0000256" key="2">
    <source>
        <dbReference type="SAM" id="MobiDB-lite"/>
    </source>
</evidence>
<feature type="compositionally biased region" description="Polar residues" evidence="2">
    <location>
        <begin position="1228"/>
        <end position="1240"/>
    </location>
</feature>
<name>A0ABD3UDG8_SINWO</name>
<feature type="region of interest" description="Disordered" evidence="2">
    <location>
        <begin position="1341"/>
        <end position="1390"/>
    </location>
</feature>
<feature type="region of interest" description="Disordered" evidence="2">
    <location>
        <begin position="703"/>
        <end position="749"/>
    </location>
</feature>
<feature type="compositionally biased region" description="Polar residues" evidence="2">
    <location>
        <begin position="1209"/>
        <end position="1218"/>
    </location>
</feature>
<proteinExistence type="predicted"/>
<feature type="compositionally biased region" description="Basic residues" evidence="2">
    <location>
        <begin position="886"/>
        <end position="897"/>
    </location>
</feature>
<feature type="compositionally biased region" description="Basic and acidic residues" evidence="2">
    <location>
        <begin position="711"/>
        <end position="739"/>
    </location>
</feature>